<keyword evidence="1" id="KW-1133">Transmembrane helix</keyword>
<accession>A0A364Y225</accession>
<sequence>MELEDLKNIWKNGEAFKLKNEVELASMLRGTSQSIISKLKKSVWFELLFTIGAGIALFIYALTLPSGALKWTSLSILIMLAGYSFYYIKKLVLLIRFDSSSENIKSNLEKLYLTFSSYLKFYKRSYTILYPVYFCLGLIFGALERGTDEFLEALIQTKTIIYLVFVAAVFFFCSTWLTTWYLRKLYGNQMDKLRDVLYELKQDFPAA</sequence>
<feature type="transmembrane region" description="Helical" evidence="1">
    <location>
        <begin position="159"/>
        <end position="182"/>
    </location>
</feature>
<feature type="transmembrane region" description="Helical" evidence="1">
    <location>
        <begin position="68"/>
        <end position="88"/>
    </location>
</feature>
<dbReference type="OrthoDB" id="652948at2"/>
<protein>
    <submittedName>
        <fullName evidence="2">Uncharacterized protein</fullName>
    </submittedName>
</protein>
<dbReference type="AlphaFoldDB" id="A0A364Y225"/>
<dbReference type="RefSeq" id="WP_112747490.1">
    <property type="nucleotide sequence ID" value="NZ_QMFY01000006.1"/>
</dbReference>
<name>A0A364Y225_9BACT</name>
<evidence type="ECO:0000313" key="3">
    <source>
        <dbReference type="Proteomes" id="UP000251889"/>
    </source>
</evidence>
<proteinExistence type="predicted"/>
<gene>
    <name evidence="2" type="ORF">DQQ10_13975</name>
</gene>
<dbReference type="Proteomes" id="UP000251889">
    <property type="component" value="Unassembled WGS sequence"/>
</dbReference>
<feature type="transmembrane region" description="Helical" evidence="1">
    <location>
        <begin position="43"/>
        <end position="62"/>
    </location>
</feature>
<dbReference type="EMBL" id="QMFY01000006">
    <property type="protein sequence ID" value="RAW00690.1"/>
    <property type="molecule type" value="Genomic_DNA"/>
</dbReference>
<reference evidence="2 3" key="1">
    <citation type="submission" date="2018-06" db="EMBL/GenBank/DDBJ databases">
        <title>Chryseolinea flavus sp. nov., a member of the phylum Bacteroidetes isolated from soil.</title>
        <authorList>
            <person name="Li Y."/>
            <person name="Wang J."/>
        </authorList>
    </citation>
    <scope>NUCLEOTIDE SEQUENCE [LARGE SCALE GENOMIC DNA]</scope>
    <source>
        <strain evidence="2 3">SDU1-6</strain>
    </source>
</reference>
<keyword evidence="3" id="KW-1185">Reference proteome</keyword>
<comment type="caution">
    <text evidence="2">The sequence shown here is derived from an EMBL/GenBank/DDBJ whole genome shotgun (WGS) entry which is preliminary data.</text>
</comment>
<keyword evidence="1" id="KW-0472">Membrane</keyword>
<organism evidence="2 3">
    <name type="scientific">Pseudochryseolinea flava</name>
    <dbReference type="NCBI Taxonomy" id="2059302"/>
    <lineage>
        <taxon>Bacteria</taxon>
        <taxon>Pseudomonadati</taxon>
        <taxon>Bacteroidota</taxon>
        <taxon>Cytophagia</taxon>
        <taxon>Cytophagales</taxon>
        <taxon>Fulvivirgaceae</taxon>
        <taxon>Pseudochryseolinea</taxon>
    </lineage>
</organism>
<keyword evidence="1" id="KW-0812">Transmembrane</keyword>
<feature type="transmembrane region" description="Helical" evidence="1">
    <location>
        <begin position="126"/>
        <end position="143"/>
    </location>
</feature>
<evidence type="ECO:0000313" key="2">
    <source>
        <dbReference type="EMBL" id="RAW00690.1"/>
    </source>
</evidence>
<evidence type="ECO:0000256" key="1">
    <source>
        <dbReference type="SAM" id="Phobius"/>
    </source>
</evidence>